<dbReference type="KEGG" id="age:AA314_03965"/>
<reference evidence="1 3" key="1">
    <citation type="submission" date="2015-05" db="EMBL/GenBank/DDBJ databases">
        <title>Genome assembly of Archangium gephyra DSM 2261.</title>
        <authorList>
            <person name="Sharma G."/>
            <person name="Subramanian S."/>
        </authorList>
    </citation>
    <scope>NUCLEOTIDE SEQUENCE [LARGE SCALE GENOMIC DNA]</scope>
    <source>
        <strain evidence="1 3">DSM 2261</strain>
    </source>
</reference>
<dbReference type="EMBL" id="QUMU01000008">
    <property type="protein sequence ID" value="REG28731.1"/>
    <property type="molecule type" value="Genomic_DNA"/>
</dbReference>
<protein>
    <submittedName>
        <fullName evidence="1">Uncharacterized protein</fullName>
    </submittedName>
</protein>
<name>A0AAC8Q7H7_9BACT</name>
<evidence type="ECO:0000313" key="2">
    <source>
        <dbReference type="EMBL" id="REG28731.1"/>
    </source>
</evidence>
<reference evidence="2 4" key="2">
    <citation type="submission" date="2018-08" db="EMBL/GenBank/DDBJ databases">
        <title>Genomic Encyclopedia of Archaeal and Bacterial Type Strains, Phase II (KMG-II): from individual species to whole genera.</title>
        <authorList>
            <person name="Goeker M."/>
        </authorList>
    </citation>
    <scope>NUCLEOTIDE SEQUENCE [LARGE SCALE GENOMIC DNA]</scope>
    <source>
        <strain evidence="2 4">DSM 2261</strain>
    </source>
</reference>
<dbReference type="Proteomes" id="UP000035579">
    <property type="component" value="Chromosome"/>
</dbReference>
<gene>
    <name evidence="1" type="ORF">AA314_03965</name>
    <name evidence="2" type="ORF">ATI61_108272</name>
</gene>
<dbReference type="EMBL" id="CP011509">
    <property type="protein sequence ID" value="AKJ02339.1"/>
    <property type="molecule type" value="Genomic_DNA"/>
</dbReference>
<dbReference type="RefSeq" id="WP_147333023.1">
    <property type="nucleotide sequence ID" value="NZ_CP011509.1"/>
</dbReference>
<dbReference type="AlphaFoldDB" id="A0AAC8Q7H7"/>
<sequence length="284" mass="31854">MRIDITALRRLDQVKAVSLETMLNDSASLNGFIARNSLCQINTSTTEYNPASIWNPDVVNPRGSLLIEIAEWFFRNYTAGYIVGMLCHEVGAHYMADHALRVQPVSPLPGLVARPITHAVQAVPRSRQNSEEQLKDRASQVQDAATNWSYTASDAKQPDHIFASCYGYARYHYYRGLMIEFAEIIALYRRNDPDSFAAQDLPDLIDCWLMDISSILATKDARGWGPAYAWWVSTAYAAHLARLKADVNVLTADADVRAAVQNTQNKSSARVFADYGQMIPRLFM</sequence>
<evidence type="ECO:0000313" key="4">
    <source>
        <dbReference type="Proteomes" id="UP000256345"/>
    </source>
</evidence>
<accession>A0AAC8Q7H7</accession>
<proteinExistence type="predicted"/>
<evidence type="ECO:0000313" key="3">
    <source>
        <dbReference type="Proteomes" id="UP000035579"/>
    </source>
</evidence>
<dbReference type="Proteomes" id="UP000256345">
    <property type="component" value="Unassembled WGS sequence"/>
</dbReference>
<keyword evidence="4" id="KW-1185">Reference proteome</keyword>
<organism evidence="1 3">
    <name type="scientific">Archangium gephyra</name>
    <dbReference type="NCBI Taxonomy" id="48"/>
    <lineage>
        <taxon>Bacteria</taxon>
        <taxon>Pseudomonadati</taxon>
        <taxon>Myxococcota</taxon>
        <taxon>Myxococcia</taxon>
        <taxon>Myxococcales</taxon>
        <taxon>Cystobacterineae</taxon>
        <taxon>Archangiaceae</taxon>
        <taxon>Archangium</taxon>
    </lineage>
</organism>
<evidence type="ECO:0000313" key="1">
    <source>
        <dbReference type="EMBL" id="AKJ02339.1"/>
    </source>
</evidence>